<dbReference type="EMBL" id="AOSK01000120">
    <property type="protein sequence ID" value="EYD74245.1"/>
    <property type="molecule type" value="Genomic_DNA"/>
</dbReference>
<evidence type="ECO:0000313" key="5">
    <source>
        <dbReference type="Proteomes" id="UP000019666"/>
    </source>
</evidence>
<organism evidence="4 5">
    <name type="scientific">Rubellimicrobium mesophilum DSM 19309</name>
    <dbReference type="NCBI Taxonomy" id="442562"/>
    <lineage>
        <taxon>Bacteria</taxon>
        <taxon>Pseudomonadati</taxon>
        <taxon>Pseudomonadota</taxon>
        <taxon>Alphaproteobacteria</taxon>
        <taxon>Rhodobacterales</taxon>
        <taxon>Roseobacteraceae</taxon>
        <taxon>Rubellimicrobium</taxon>
    </lineage>
</organism>
<dbReference type="Pfam" id="PF13202">
    <property type="entry name" value="EF-hand_5"/>
    <property type="match status" value="2"/>
</dbReference>
<dbReference type="OrthoDB" id="5470953at2"/>
<dbReference type="PATRIC" id="fig|442562.3.peg.4236"/>
<keyword evidence="5" id="KW-1185">Reference proteome</keyword>
<dbReference type="Proteomes" id="UP000019666">
    <property type="component" value="Unassembled WGS sequence"/>
</dbReference>
<feature type="region of interest" description="Disordered" evidence="1">
    <location>
        <begin position="27"/>
        <end position="58"/>
    </location>
</feature>
<evidence type="ECO:0000256" key="1">
    <source>
        <dbReference type="SAM" id="MobiDB-lite"/>
    </source>
</evidence>
<dbReference type="InterPro" id="IPR011992">
    <property type="entry name" value="EF-hand-dom_pair"/>
</dbReference>
<name>A0A017HIT5_9RHOB</name>
<evidence type="ECO:0000313" key="4">
    <source>
        <dbReference type="EMBL" id="EYD74245.1"/>
    </source>
</evidence>
<dbReference type="HOGENOM" id="CLU_116277_0_0_5"/>
<feature type="compositionally biased region" description="Gly residues" evidence="1">
    <location>
        <begin position="164"/>
        <end position="176"/>
    </location>
</feature>
<dbReference type="AlphaFoldDB" id="A0A017HIT5"/>
<protein>
    <submittedName>
        <fullName evidence="4">Putative calcium-binding protein EF-hand domain protein</fullName>
    </submittedName>
</protein>
<dbReference type="PROSITE" id="PS50222">
    <property type="entry name" value="EF_HAND_2"/>
    <property type="match status" value="1"/>
</dbReference>
<keyword evidence="2" id="KW-0732">Signal</keyword>
<dbReference type="RefSeq" id="WP_051521602.1">
    <property type="nucleotide sequence ID" value="NZ_KK088626.1"/>
</dbReference>
<dbReference type="InterPro" id="IPR002048">
    <property type="entry name" value="EF_hand_dom"/>
</dbReference>
<dbReference type="InterPro" id="IPR018247">
    <property type="entry name" value="EF_Hand_1_Ca_BS"/>
</dbReference>
<dbReference type="Gene3D" id="1.10.238.10">
    <property type="entry name" value="EF-hand"/>
    <property type="match status" value="1"/>
</dbReference>
<proteinExistence type="predicted"/>
<feature type="chain" id="PRO_5001492695" evidence="2">
    <location>
        <begin position="22"/>
        <end position="194"/>
    </location>
</feature>
<feature type="compositionally biased region" description="Gly residues" evidence="1">
    <location>
        <begin position="184"/>
        <end position="194"/>
    </location>
</feature>
<accession>A0A017HIT5</accession>
<dbReference type="SUPFAM" id="SSF47473">
    <property type="entry name" value="EF-hand"/>
    <property type="match status" value="1"/>
</dbReference>
<dbReference type="STRING" id="442562.Rumeso_04302"/>
<dbReference type="PROSITE" id="PS00018">
    <property type="entry name" value="EF_HAND_1"/>
    <property type="match status" value="2"/>
</dbReference>
<dbReference type="GO" id="GO:0005509">
    <property type="term" value="F:calcium ion binding"/>
    <property type="evidence" value="ECO:0007669"/>
    <property type="project" value="InterPro"/>
</dbReference>
<evidence type="ECO:0000259" key="3">
    <source>
        <dbReference type="PROSITE" id="PS50222"/>
    </source>
</evidence>
<comment type="caution">
    <text evidence="4">The sequence shown here is derived from an EMBL/GenBank/DDBJ whole genome shotgun (WGS) entry which is preliminary data.</text>
</comment>
<feature type="region of interest" description="Disordered" evidence="1">
    <location>
        <begin position="162"/>
        <end position="194"/>
    </location>
</feature>
<feature type="domain" description="EF-hand" evidence="3">
    <location>
        <begin position="143"/>
        <end position="170"/>
    </location>
</feature>
<reference evidence="4 5" key="1">
    <citation type="submission" date="2013-02" db="EMBL/GenBank/DDBJ databases">
        <authorList>
            <person name="Fiebig A."/>
            <person name="Goeker M."/>
            <person name="Klenk H.-P.P."/>
        </authorList>
    </citation>
    <scope>NUCLEOTIDE SEQUENCE [LARGE SCALE GENOMIC DNA]</scope>
    <source>
        <strain evidence="4 5">DSM 19309</strain>
    </source>
</reference>
<gene>
    <name evidence="4" type="ORF">Rumeso_04302</name>
</gene>
<sequence>MKTTFVMAGLLAGLVGTAVLAQTATAPDAATARQATAPTATSPDGGRGDGLGRSFGPFDLLTADTDGDGAVTQEEVTAQRQARFEADGNDGLSAKELLAMEDAMREEARAAAAAQRVAQADDDGDGLLQVAEIEARTPQIAPLFDRLDTDGDGAISQAELDAGFGRGGHRYGGPGLRGERADGALGGLFGGQQG</sequence>
<feature type="signal peptide" evidence="2">
    <location>
        <begin position="1"/>
        <end position="21"/>
    </location>
</feature>
<feature type="compositionally biased region" description="Low complexity" evidence="1">
    <location>
        <begin position="27"/>
        <end position="44"/>
    </location>
</feature>
<evidence type="ECO:0000256" key="2">
    <source>
        <dbReference type="SAM" id="SignalP"/>
    </source>
</evidence>